<sequence length="624" mass="71671">MHIYCFRKLRKPLTLNEIIEELEQNDDLEVPDSITIMPPENCNAEVTDEDSGDEDFVLLQNLPGSQLRAPAEVHNEDYSDDSEGDYLSLAELSKRRRIDSVDDRDLIQPDVDAPAPAHAEEPTPSSSRSIPNVANFKNKTYTWSSRDIQPRYSMWQNEQGPVNNIQPIDYFECMFDNAVIEMLVKNTSLYATQKNKDGNVSFSEMKCFLGILLFSGYVAVPRRSMYWENTSDCGMPIVFTAMSRDRFNFIMSNIHCCDNTQMELNDKFSKLRPLFDLMNANFIKFAPFQECHSIDEAMIPYYGGHPCKQFIRGKPIRWGYKFWVGATRLGYVIWFQPYQGQQGSNANEYKSLGLGASVVLQYADELQKINSEAPFHLFFDNFFTSIPLIDELRKRGLKATGTVRENRLSKCPLPPNKEMQKSERGAYKYKSTRAENIIVCKWNDNSVVTAVSNAVKVLPANKVKRFSQQQKKYIFVDQPAIIKAYNENMGGVDRSDQNIGLYRTSIRGKKWYFSLISHCLDMATHNAWQLYKQDGGQLDHLKFRRNIAVSLLEMNKKADSHRGGRPSQSVAGASQYDHKGHLIKYRQDRLRCGFCHKSANFYCIKCNVTLHPKMCFEGYQTPSK</sequence>
<evidence type="ECO:0000259" key="2">
    <source>
        <dbReference type="Pfam" id="PF13843"/>
    </source>
</evidence>
<evidence type="ECO:0000313" key="4">
    <source>
        <dbReference type="Proteomes" id="UP001549921"/>
    </source>
</evidence>
<protein>
    <recommendedName>
        <fullName evidence="2">PiggyBac transposable element-derived protein domain-containing protein</fullName>
    </recommendedName>
</protein>
<name>A0ABD0S9W8_LOXSC</name>
<reference evidence="3 4" key="1">
    <citation type="submission" date="2024-06" db="EMBL/GenBank/DDBJ databases">
        <title>A chromosome-level genome assembly of beet webworm, Loxostege sticticalis.</title>
        <authorList>
            <person name="Zhang Y."/>
        </authorList>
    </citation>
    <scope>NUCLEOTIDE SEQUENCE [LARGE SCALE GENOMIC DNA]</scope>
    <source>
        <strain evidence="3">AQ028</strain>
        <tissue evidence="3">Male pupae</tissue>
    </source>
</reference>
<gene>
    <name evidence="3" type="ORF">ABMA28_010160</name>
</gene>
<dbReference type="AlphaFoldDB" id="A0ABD0S9W8"/>
<dbReference type="InterPro" id="IPR029526">
    <property type="entry name" value="PGBD"/>
</dbReference>
<comment type="caution">
    <text evidence="3">The sequence shown here is derived from an EMBL/GenBank/DDBJ whole genome shotgun (WGS) entry which is preliminary data.</text>
</comment>
<dbReference type="PANTHER" id="PTHR47055">
    <property type="entry name" value="DDE_TNP_1_7 DOMAIN-CONTAINING PROTEIN"/>
    <property type="match status" value="1"/>
</dbReference>
<feature type="domain" description="PiggyBac transposable element-derived protein" evidence="2">
    <location>
        <begin position="167"/>
        <end position="528"/>
    </location>
</feature>
<evidence type="ECO:0000313" key="3">
    <source>
        <dbReference type="EMBL" id="KAL0810850.1"/>
    </source>
</evidence>
<proteinExistence type="predicted"/>
<dbReference type="PANTHER" id="PTHR47055:SF3">
    <property type="entry name" value="PHORBOL-ESTER_DAG-TYPE DOMAIN-CONTAINING PROTEIN"/>
    <property type="match status" value="1"/>
</dbReference>
<feature type="region of interest" description="Disordered" evidence="1">
    <location>
        <begin position="100"/>
        <end position="131"/>
    </location>
</feature>
<dbReference type="Proteomes" id="UP001549921">
    <property type="component" value="Unassembled WGS sequence"/>
</dbReference>
<organism evidence="3 4">
    <name type="scientific">Loxostege sticticalis</name>
    <name type="common">Beet webworm moth</name>
    <dbReference type="NCBI Taxonomy" id="481309"/>
    <lineage>
        <taxon>Eukaryota</taxon>
        <taxon>Metazoa</taxon>
        <taxon>Ecdysozoa</taxon>
        <taxon>Arthropoda</taxon>
        <taxon>Hexapoda</taxon>
        <taxon>Insecta</taxon>
        <taxon>Pterygota</taxon>
        <taxon>Neoptera</taxon>
        <taxon>Endopterygota</taxon>
        <taxon>Lepidoptera</taxon>
        <taxon>Glossata</taxon>
        <taxon>Ditrysia</taxon>
        <taxon>Pyraloidea</taxon>
        <taxon>Crambidae</taxon>
        <taxon>Pyraustinae</taxon>
        <taxon>Loxostege</taxon>
    </lineage>
</organism>
<accession>A0ABD0S9W8</accession>
<evidence type="ECO:0000256" key="1">
    <source>
        <dbReference type="SAM" id="MobiDB-lite"/>
    </source>
</evidence>
<feature type="compositionally biased region" description="Low complexity" evidence="1">
    <location>
        <begin position="113"/>
        <end position="127"/>
    </location>
</feature>
<dbReference type="EMBL" id="JBEDNZ010000025">
    <property type="protein sequence ID" value="KAL0810850.1"/>
    <property type="molecule type" value="Genomic_DNA"/>
</dbReference>
<dbReference type="InterPro" id="IPR052638">
    <property type="entry name" value="PiggyBac_TE-derived"/>
</dbReference>
<dbReference type="Pfam" id="PF13843">
    <property type="entry name" value="DDE_Tnp_1_7"/>
    <property type="match status" value="1"/>
</dbReference>